<protein>
    <submittedName>
        <fullName evidence="2">Uncharacterized protein</fullName>
    </submittedName>
</protein>
<evidence type="ECO:0000256" key="1">
    <source>
        <dbReference type="SAM" id="Phobius"/>
    </source>
</evidence>
<reference evidence="2" key="1">
    <citation type="submission" date="2021-10" db="EMBL/GenBank/DDBJ databases">
        <authorList>
            <person name="Criscuolo A."/>
        </authorList>
    </citation>
    <scope>NUCLEOTIDE SEQUENCE</scope>
    <source>
        <strain evidence="2">CIP111885</strain>
    </source>
</reference>
<feature type="transmembrane region" description="Helical" evidence="1">
    <location>
        <begin position="367"/>
        <end position="385"/>
    </location>
</feature>
<keyword evidence="1" id="KW-0812">Transmembrane</keyword>
<keyword evidence="3" id="KW-1185">Reference proteome</keyword>
<sequence>MYKYIKVVVTLIIFLLIFGNLTLPAKAKSVNINVSIDAGFDGKVKRGRGFPASIKLENNGEAFSGDLLIQYTPSYNTGGAMSLHVELPEGSSKTYQVSVPGLIEEGQSSFQVMQTIHLYEGSWKKGNEVTFKGEKAFKPRYIDYSDQVIGVLSENYDRVKEWRTLPAIELLPLKKEQLPKQGLGLDMVDYLVVDEYAVSQLDETQQVAIKDWVRSGGVLVAGAAPDASGSYGLLYPILPMKMEVESVGETSFLLTATNDQIAFKQINLFTGAVEAGAEILQKSGNLPATIKKDFGRGTILQTSFSLGDQPLSTWEGYSSWFEIFIDEADKSSFSSNRNGQDLYDQLYWEFAETNEYFPAANYSVSQIIIIVLIYLIVLVPILYFVLRKLDKREHSWWVIPTLAVVMSSIVFGLGAKDRIAEPLMNQMGFFKVQDQQLNGYQANTLLSNRSGEYKLSVPKDQYRAAPHLNNNSPNMDASLVAVTEEKRKENEITFREVGYWSSKTIYGKAQKESEGDFTVKLSLKNNQLTGTIQNGFPYDFIELFIWSGSQKINIGPLKAGETLQVNQKIKQSFFTAPAMLSNSGMYQQNNLEKMKMERLQYASFVFLNGDFDNQPLVGGITKDAIVDVNMVGKNEKQNNLNLILSSFVAESDFMGKFNLKPEMLNTRVEVVNGVIHEKGINGTPNEMMMEDGEYDYIIQLPDQIRGKNILIDSLSLQMNGQMLQYSIFNQVTRKYVPIKENQNTVSFKKEDQVEQFFSRSGEILIKVHKNSKGDPYVYLPQVTVKGEVTP</sequence>
<evidence type="ECO:0000313" key="3">
    <source>
        <dbReference type="Proteomes" id="UP000789845"/>
    </source>
</evidence>
<keyword evidence="1" id="KW-0472">Membrane</keyword>
<dbReference type="EMBL" id="CAKJTG010000002">
    <property type="protein sequence ID" value="CAG9606777.1"/>
    <property type="molecule type" value="Genomic_DNA"/>
</dbReference>
<evidence type="ECO:0000313" key="2">
    <source>
        <dbReference type="EMBL" id="CAG9606777.1"/>
    </source>
</evidence>
<comment type="caution">
    <text evidence="2">The sequence shown here is derived from an EMBL/GenBank/DDBJ whole genome shotgun (WGS) entry which is preliminary data.</text>
</comment>
<keyword evidence="1" id="KW-1133">Transmembrane helix</keyword>
<proteinExistence type="predicted"/>
<dbReference type="SUPFAM" id="SSF52317">
    <property type="entry name" value="Class I glutamine amidotransferase-like"/>
    <property type="match status" value="1"/>
</dbReference>
<dbReference type="Proteomes" id="UP000789845">
    <property type="component" value="Unassembled WGS sequence"/>
</dbReference>
<name>A0A9C7L9B3_9BACI</name>
<dbReference type="AlphaFoldDB" id="A0A9C7L9B3"/>
<accession>A0A9C7L9B3</accession>
<gene>
    <name evidence="2" type="ORF">NEOCIP111885_00465</name>
</gene>
<dbReference type="InterPro" id="IPR029062">
    <property type="entry name" value="Class_I_gatase-like"/>
</dbReference>
<dbReference type="RefSeq" id="WP_230495049.1">
    <property type="nucleotide sequence ID" value="NZ_CAKJTG010000002.1"/>
</dbReference>
<feature type="transmembrane region" description="Helical" evidence="1">
    <location>
        <begin position="397"/>
        <end position="415"/>
    </location>
</feature>
<organism evidence="2 3">
    <name type="scientific">Pseudoneobacillus rhizosphaerae</name>
    <dbReference type="NCBI Taxonomy" id="2880968"/>
    <lineage>
        <taxon>Bacteria</taxon>
        <taxon>Bacillati</taxon>
        <taxon>Bacillota</taxon>
        <taxon>Bacilli</taxon>
        <taxon>Bacillales</taxon>
        <taxon>Bacillaceae</taxon>
        <taxon>Pseudoneobacillus</taxon>
    </lineage>
</organism>